<protein>
    <recommendedName>
        <fullName evidence="2">Condensation domain-containing protein</fullName>
    </recommendedName>
</protein>
<evidence type="ECO:0000313" key="3">
    <source>
        <dbReference type="EMBL" id="KIM95147.1"/>
    </source>
</evidence>
<sequence>MDVQDLTIGTADANLNDCDVAHTIGFLLNLLILRFRRQPCQRFTDAIVEVRDTAYTALGNSRLPFDVLLEELNIPRSSAYSPFFQAFFNYRAGTQNKHLWGNCQFELEEMHPRRTAYYITLDVMESTEEALVLFRVQKSFYGLAATNLLLKTYLHVLDMLCSDVSLPLKDIPLFSKKQLIHTLGLGRGLSRGHLVHKWLDRQPKGIIGTHSGLRNEIEGYNKMWKLGVEGVLQQSAFTFNHSSDQIYRGLVNGRMVYVVPWSKRGDPFEITKIIQLHNITYTKATPSEYSLWIHYGYDNLRQASDWRFTSVVASP</sequence>
<dbReference type="HOGENOM" id="CLU_883066_0_0_1"/>
<dbReference type="SUPFAM" id="SSF52777">
    <property type="entry name" value="CoA-dependent acyltransferases"/>
    <property type="match status" value="1"/>
</dbReference>
<gene>
    <name evidence="3" type="ORF">OIDMADRAFT_60306</name>
</gene>
<reference evidence="3 4" key="1">
    <citation type="submission" date="2014-04" db="EMBL/GenBank/DDBJ databases">
        <authorList>
            <consortium name="DOE Joint Genome Institute"/>
            <person name="Kuo A."/>
            <person name="Martino E."/>
            <person name="Perotto S."/>
            <person name="Kohler A."/>
            <person name="Nagy L.G."/>
            <person name="Floudas D."/>
            <person name="Copeland A."/>
            <person name="Barry K.W."/>
            <person name="Cichocki N."/>
            <person name="Veneault-Fourrey C."/>
            <person name="LaButti K."/>
            <person name="Lindquist E.A."/>
            <person name="Lipzen A."/>
            <person name="Lundell T."/>
            <person name="Morin E."/>
            <person name="Murat C."/>
            <person name="Sun H."/>
            <person name="Tunlid A."/>
            <person name="Henrissat B."/>
            <person name="Grigoriev I.V."/>
            <person name="Hibbett D.S."/>
            <person name="Martin F."/>
            <person name="Nordberg H.P."/>
            <person name="Cantor M.N."/>
            <person name="Hua S.X."/>
        </authorList>
    </citation>
    <scope>NUCLEOTIDE SEQUENCE [LARGE SCALE GENOMIC DNA]</scope>
    <source>
        <strain evidence="3 4">Zn</strain>
    </source>
</reference>
<dbReference type="OrthoDB" id="329835at2759"/>
<feature type="domain" description="Condensation" evidence="2">
    <location>
        <begin position="5"/>
        <end position="177"/>
    </location>
</feature>
<keyword evidence="4" id="KW-1185">Reference proteome</keyword>
<evidence type="ECO:0000259" key="2">
    <source>
        <dbReference type="Pfam" id="PF00668"/>
    </source>
</evidence>
<dbReference type="SUPFAM" id="SSF56801">
    <property type="entry name" value="Acetyl-CoA synthetase-like"/>
    <property type="match status" value="1"/>
</dbReference>
<dbReference type="EMBL" id="KN832888">
    <property type="protein sequence ID" value="KIM95147.1"/>
    <property type="molecule type" value="Genomic_DNA"/>
</dbReference>
<organism evidence="3 4">
    <name type="scientific">Oidiodendron maius (strain Zn)</name>
    <dbReference type="NCBI Taxonomy" id="913774"/>
    <lineage>
        <taxon>Eukaryota</taxon>
        <taxon>Fungi</taxon>
        <taxon>Dikarya</taxon>
        <taxon>Ascomycota</taxon>
        <taxon>Pezizomycotina</taxon>
        <taxon>Leotiomycetes</taxon>
        <taxon>Leotiomycetes incertae sedis</taxon>
        <taxon>Myxotrichaceae</taxon>
        <taxon>Oidiodendron</taxon>
    </lineage>
</organism>
<dbReference type="AlphaFoldDB" id="A0A0C3CZT7"/>
<evidence type="ECO:0000313" key="4">
    <source>
        <dbReference type="Proteomes" id="UP000054321"/>
    </source>
</evidence>
<evidence type="ECO:0000256" key="1">
    <source>
        <dbReference type="ARBA" id="ARBA00029454"/>
    </source>
</evidence>
<reference evidence="4" key="2">
    <citation type="submission" date="2015-01" db="EMBL/GenBank/DDBJ databases">
        <title>Evolutionary Origins and Diversification of the Mycorrhizal Mutualists.</title>
        <authorList>
            <consortium name="DOE Joint Genome Institute"/>
            <consortium name="Mycorrhizal Genomics Consortium"/>
            <person name="Kohler A."/>
            <person name="Kuo A."/>
            <person name="Nagy L.G."/>
            <person name="Floudas D."/>
            <person name="Copeland A."/>
            <person name="Barry K.W."/>
            <person name="Cichocki N."/>
            <person name="Veneault-Fourrey C."/>
            <person name="LaButti K."/>
            <person name="Lindquist E.A."/>
            <person name="Lipzen A."/>
            <person name="Lundell T."/>
            <person name="Morin E."/>
            <person name="Murat C."/>
            <person name="Riley R."/>
            <person name="Ohm R."/>
            <person name="Sun H."/>
            <person name="Tunlid A."/>
            <person name="Henrissat B."/>
            <person name="Grigoriev I.V."/>
            <person name="Hibbett D.S."/>
            <person name="Martin F."/>
        </authorList>
    </citation>
    <scope>NUCLEOTIDE SEQUENCE [LARGE SCALE GENOMIC DNA]</scope>
    <source>
        <strain evidence="4">Zn</strain>
    </source>
</reference>
<dbReference type="Gene3D" id="3.30.559.30">
    <property type="entry name" value="Nonribosomal peptide synthetase, condensation domain"/>
    <property type="match status" value="1"/>
</dbReference>
<dbReference type="Gene3D" id="3.40.50.12780">
    <property type="entry name" value="N-terminal domain of ligase-like"/>
    <property type="match status" value="1"/>
</dbReference>
<name>A0A0C3CZT7_OIDMZ</name>
<dbReference type="PANTHER" id="PTHR45398">
    <property type="match status" value="1"/>
</dbReference>
<dbReference type="GO" id="GO:0003824">
    <property type="term" value="F:catalytic activity"/>
    <property type="evidence" value="ECO:0007669"/>
    <property type="project" value="InterPro"/>
</dbReference>
<accession>A0A0C3CZT7</accession>
<dbReference type="InterPro" id="IPR001242">
    <property type="entry name" value="Condensation_dom"/>
</dbReference>
<dbReference type="Pfam" id="PF00668">
    <property type="entry name" value="Condensation"/>
    <property type="match status" value="1"/>
</dbReference>
<dbReference type="PANTHER" id="PTHR45398:SF1">
    <property type="entry name" value="ENZYME, PUTATIVE (JCVI)-RELATED"/>
    <property type="match status" value="1"/>
</dbReference>
<dbReference type="InterPro" id="IPR042099">
    <property type="entry name" value="ANL_N_sf"/>
</dbReference>
<comment type="similarity">
    <text evidence="1">Belongs to the NRP synthetase family.</text>
</comment>
<dbReference type="InParanoid" id="A0A0C3CZT7"/>
<dbReference type="Proteomes" id="UP000054321">
    <property type="component" value="Unassembled WGS sequence"/>
</dbReference>
<proteinExistence type="inferred from homology"/>